<dbReference type="InterPro" id="IPR042235">
    <property type="entry name" value="ZP-C_dom"/>
</dbReference>
<reference evidence="6 7" key="1">
    <citation type="submission" date="2019-06" db="EMBL/GenBank/DDBJ databases">
        <title>Draft genomes of female and male turbot (Scophthalmus maximus).</title>
        <authorList>
            <person name="Xu H."/>
            <person name="Xu X.-W."/>
            <person name="Shao C."/>
            <person name="Chen S."/>
        </authorList>
    </citation>
    <scope>NUCLEOTIDE SEQUENCE [LARGE SCALE GENOMIC DNA]</scope>
    <source>
        <strain evidence="6">Ysfricsl-2016a</strain>
        <tissue evidence="6">Blood</tissue>
    </source>
</reference>
<dbReference type="SMART" id="SM00241">
    <property type="entry name" value="ZP"/>
    <property type="match status" value="1"/>
</dbReference>
<keyword evidence="4" id="KW-0812">Transmembrane</keyword>
<feature type="domain" description="ZP" evidence="5">
    <location>
        <begin position="181"/>
        <end position="464"/>
    </location>
</feature>
<gene>
    <name evidence="6" type="ORF">F2P81_017176</name>
</gene>
<keyword evidence="2" id="KW-1015">Disulfide bond</keyword>
<dbReference type="InterPro" id="IPR055356">
    <property type="entry name" value="ZP-N"/>
</dbReference>
<evidence type="ECO:0000313" key="7">
    <source>
        <dbReference type="Proteomes" id="UP000438429"/>
    </source>
</evidence>
<name>A0A6A4SD94_SCOMX</name>
<dbReference type="PANTHER" id="PTHR14002">
    <property type="entry name" value="ENDOGLIN/TGF-BETA RECEPTOR TYPE III"/>
    <property type="match status" value="1"/>
</dbReference>
<dbReference type="AlphaFoldDB" id="A0A6A4SD94"/>
<protein>
    <recommendedName>
        <fullName evidence="5">ZP domain-containing protein</fullName>
    </recommendedName>
</protein>
<dbReference type="PROSITE" id="PS51034">
    <property type="entry name" value="ZP_2"/>
    <property type="match status" value="1"/>
</dbReference>
<comment type="caution">
    <text evidence="6">The sequence shown here is derived from an EMBL/GenBank/DDBJ whole genome shotgun (WGS) entry which is preliminary data.</text>
</comment>
<dbReference type="Gene3D" id="2.60.40.4100">
    <property type="entry name" value="Zona pellucida, ZP-C domain"/>
    <property type="match status" value="1"/>
</dbReference>
<evidence type="ECO:0000256" key="3">
    <source>
        <dbReference type="SAM" id="MobiDB-lite"/>
    </source>
</evidence>
<keyword evidence="4" id="KW-0472">Membrane</keyword>
<feature type="compositionally biased region" description="Basic residues" evidence="3">
    <location>
        <begin position="100"/>
        <end position="110"/>
    </location>
</feature>
<feature type="region of interest" description="Disordered" evidence="3">
    <location>
        <begin position="79"/>
        <end position="113"/>
    </location>
</feature>
<evidence type="ECO:0000256" key="4">
    <source>
        <dbReference type="SAM" id="Phobius"/>
    </source>
</evidence>
<dbReference type="EMBL" id="VEVO01000015">
    <property type="protein sequence ID" value="KAF0030445.1"/>
    <property type="molecule type" value="Genomic_DNA"/>
</dbReference>
<organism evidence="6 7">
    <name type="scientific">Scophthalmus maximus</name>
    <name type="common">Turbot</name>
    <name type="synonym">Psetta maxima</name>
    <dbReference type="NCBI Taxonomy" id="52904"/>
    <lineage>
        <taxon>Eukaryota</taxon>
        <taxon>Metazoa</taxon>
        <taxon>Chordata</taxon>
        <taxon>Craniata</taxon>
        <taxon>Vertebrata</taxon>
        <taxon>Euteleostomi</taxon>
        <taxon>Actinopterygii</taxon>
        <taxon>Neopterygii</taxon>
        <taxon>Teleostei</taxon>
        <taxon>Neoteleostei</taxon>
        <taxon>Acanthomorphata</taxon>
        <taxon>Carangaria</taxon>
        <taxon>Pleuronectiformes</taxon>
        <taxon>Pleuronectoidei</taxon>
        <taxon>Scophthalmidae</taxon>
        <taxon>Scophthalmus</taxon>
    </lineage>
</organism>
<proteinExistence type="predicted"/>
<evidence type="ECO:0000313" key="6">
    <source>
        <dbReference type="EMBL" id="KAF0030445.1"/>
    </source>
</evidence>
<dbReference type="PANTHER" id="PTHR14002:SF14">
    <property type="entry name" value="SI:DKEY-103G5.3"/>
    <property type="match status" value="1"/>
</dbReference>
<dbReference type="InterPro" id="IPR001507">
    <property type="entry name" value="ZP_dom"/>
</dbReference>
<feature type="transmembrane region" description="Helical" evidence="4">
    <location>
        <begin position="504"/>
        <end position="526"/>
    </location>
</feature>
<dbReference type="InterPro" id="IPR055355">
    <property type="entry name" value="ZP-C"/>
</dbReference>
<dbReference type="Pfam" id="PF00100">
    <property type="entry name" value="Zona_pellucida"/>
    <property type="match status" value="1"/>
</dbReference>
<dbReference type="Pfam" id="PF23344">
    <property type="entry name" value="ZP-N"/>
    <property type="match status" value="1"/>
</dbReference>
<keyword evidence="4" id="KW-1133">Transmembrane helix</keyword>
<evidence type="ECO:0000256" key="1">
    <source>
        <dbReference type="ARBA" id="ARBA00022729"/>
    </source>
</evidence>
<dbReference type="Proteomes" id="UP000438429">
    <property type="component" value="Unassembled WGS sequence"/>
</dbReference>
<sequence>MAENNPEVSISSLQLLYEPLYQSLLAFCFNAEQLATIQATGLPGILKGGCGLEEEDGDGGKQPDKIHLYIVHESVPPKVKPPRRETTLRMVLSPDDDRQRQRRRSHRGRGARASWRLDGRGGVAIKGETRVDGSYSFCWKADCCFSSLSMQTPTTEIVNFQIDGLLFACYIIMDNADLTVDCGIGVITLEINLCTAQWAGFNTTDLALNGAHNKTECKGSIDTSVDPPVIRYHLPVNNSLDNPCRQSLQIVDETPDPTGPFSSFLSIQSVIITGYIDTPRSDQGLISYSTDLYYHFSCRYPLEYLINNTQIVASSVSVATKDNNGTFINALNMAVYNDSNYMHPLAVPSAGLELKTNVYVEVKAVNLTGNFNILLDHCFSTPTPYNMSHSEQHVFFTGCSVDQGTSVTSNGLSMVSRYNFLAFRFVQHRDQAKSSLYLHCLVRLCEPNKCLQLLSACGSRRKRSIIPFGEESQESATVSVGPIFTAQEGNGMAPEKDDVNVTGLVVGVVFGSAAAALLVLGGWFVLKKFYWAGGLHAFD</sequence>
<evidence type="ECO:0000256" key="2">
    <source>
        <dbReference type="ARBA" id="ARBA00023157"/>
    </source>
</evidence>
<evidence type="ECO:0000259" key="5">
    <source>
        <dbReference type="PROSITE" id="PS51034"/>
    </source>
</evidence>
<accession>A0A6A4SD94</accession>
<keyword evidence="1" id="KW-0732">Signal</keyword>